<feature type="transmembrane region" description="Helical" evidence="1">
    <location>
        <begin position="142"/>
        <end position="166"/>
    </location>
</feature>
<dbReference type="InterPro" id="IPR032307">
    <property type="entry name" value="PepSY_TM-like_2"/>
</dbReference>
<evidence type="ECO:0000313" key="3">
    <source>
        <dbReference type="Proteomes" id="UP001597216"/>
    </source>
</evidence>
<keyword evidence="1" id="KW-1133">Transmembrane helix</keyword>
<keyword evidence="3" id="KW-1185">Reference proteome</keyword>
<evidence type="ECO:0000313" key="2">
    <source>
        <dbReference type="EMBL" id="MFD1190541.1"/>
    </source>
</evidence>
<organism evidence="2 3">
    <name type="scientific">Phenylobacterium conjunctum</name>
    <dbReference type="NCBI Taxonomy" id="1298959"/>
    <lineage>
        <taxon>Bacteria</taxon>
        <taxon>Pseudomonadati</taxon>
        <taxon>Pseudomonadota</taxon>
        <taxon>Alphaproteobacteria</taxon>
        <taxon>Caulobacterales</taxon>
        <taxon>Caulobacteraceae</taxon>
        <taxon>Phenylobacterium</taxon>
    </lineage>
</organism>
<dbReference type="Pfam" id="PF16357">
    <property type="entry name" value="PepSY_TM_like_2"/>
    <property type="match status" value="1"/>
</dbReference>
<gene>
    <name evidence="2" type="ORF">ACFQ27_08120</name>
</gene>
<dbReference type="PANTHER" id="PTHR40115">
    <property type="entry name" value="INNER MEMBRANE PROTEIN WITH PEPSY TM HELIX"/>
    <property type="match status" value="1"/>
</dbReference>
<dbReference type="PANTHER" id="PTHR40115:SF1">
    <property type="entry name" value="INNER MEMBRANE PROTEIN WITH PEPSY TM HELIX"/>
    <property type="match status" value="1"/>
</dbReference>
<keyword evidence="1" id="KW-0472">Membrane</keyword>
<dbReference type="EMBL" id="JBHTLQ010000014">
    <property type="protein sequence ID" value="MFD1190541.1"/>
    <property type="molecule type" value="Genomic_DNA"/>
</dbReference>
<feature type="transmembrane region" description="Helical" evidence="1">
    <location>
        <begin position="7"/>
        <end position="29"/>
    </location>
</feature>
<name>A0ABW3T2Q5_9CAUL</name>
<keyword evidence="1" id="KW-0812">Transmembrane</keyword>
<evidence type="ECO:0000256" key="1">
    <source>
        <dbReference type="SAM" id="Phobius"/>
    </source>
</evidence>
<sequence>MRELRRWHWIASALCLAMLLMFAATGLTLNHAGTFEPEPRVTQTRAIAPAEVQKVLAAGPAQGEAPLPPAARAWLDKQFKVRTGDAAATWSAEAVELVQQRPGGQTTTVIDRPGGQTLVEIEARGLVAAANDLHTGRYSPKAWNLLIDVFAVACLVFAGTGLGLLLTNARARPVTWPLILGGVAIPLGVWLIAAHAL</sequence>
<feature type="transmembrane region" description="Helical" evidence="1">
    <location>
        <begin position="178"/>
        <end position="196"/>
    </location>
</feature>
<dbReference type="Proteomes" id="UP001597216">
    <property type="component" value="Unassembled WGS sequence"/>
</dbReference>
<proteinExistence type="predicted"/>
<reference evidence="3" key="1">
    <citation type="journal article" date="2019" name="Int. J. Syst. Evol. Microbiol.">
        <title>The Global Catalogue of Microorganisms (GCM) 10K type strain sequencing project: providing services to taxonomists for standard genome sequencing and annotation.</title>
        <authorList>
            <consortium name="The Broad Institute Genomics Platform"/>
            <consortium name="The Broad Institute Genome Sequencing Center for Infectious Disease"/>
            <person name="Wu L."/>
            <person name="Ma J."/>
        </authorList>
    </citation>
    <scope>NUCLEOTIDE SEQUENCE [LARGE SCALE GENOMIC DNA]</scope>
    <source>
        <strain evidence="3">CCUG 55074</strain>
    </source>
</reference>
<comment type="caution">
    <text evidence="2">The sequence shown here is derived from an EMBL/GenBank/DDBJ whole genome shotgun (WGS) entry which is preliminary data.</text>
</comment>
<protein>
    <submittedName>
        <fullName evidence="2">PepSY-associated TM helix domain-containing protein</fullName>
    </submittedName>
</protein>
<accession>A0ABW3T2Q5</accession>
<dbReference type="RefSeq" id="WP_377353217.1">
    <property type="nucleotide sequence ID" value="NZ_JBHTLQ010000014.1"/>
</dbReference>